<geneLocation type="plasmid" evidence="2"/>
<reference evidence="1 2" key="1">
    <citation type="submission" date="2014-08" db="EMBL/GenBank/DDBJ databases">
        <title>Complete genome of a marine bacteria Jeotgalibacillus malaysiensis.</title>
        <authorList>
            <person name="Yaakop A.S."/>
            <person name="Chan K.-G."/>
            <person name="Goh K.M."/>
        </authorList>
    </citation>
    <scope>NUCLEOTIDE SEQUENCE [LARGE SCALE GENOMIC DNA]</scope>
    <source>
        <strain evidence="1 2">D5</strain>
        <plasmid evidence="2">Plasmid</plasmid>
    </source>
</reference>
<protein>
    <submittedName>
        <fullName evidence="1">Uncharacterized protein</fullName>
    </submittedName>
</protein>
<dbReference type="KEGG" id="jeo:JMA_39120"/>
<name>A0A0B5ASP4_9BACL</name>
<sequence length="301" mass="33403">MSKQKKYEMVRELSGRLFNIRALRDIPEHDVRKGDWGGRIQNEENLSQDGTGWVMEEAMVTGEAQIIDGLVTGRSHVKDYAIVHSGTIIDSEIGGASVIKGESSITKSKIFHSCANNVSAQYAQLYSVHITDRGRIFNSIISAVEGLEIKQTIDIKNSQIRLEDGVISSIGNIENVKINVKNFTVNVSFKLEHIRGSILSNLWIKSQGNMEKRTEWIGKKEEPILIEGKHLLSLDSNINGGVTLRGNLRLINSNISENAQVDMYGTLVNCHISEWASIKLSQKVSREMSGLVLNGDSIVND</sequence>
<dbReference type="EMBL" id="CP009417">
    <property type="protein sequence ID" value="AJD93230.1"/>
    <property type="molecule type" value="Genomic_DNA"/>
</dbReference>
<dbReference type="Proteomes" id="UP000031449">
    <property type="component" value="Plasmid unnamed"/>
</dbReference>
<dbReference type="BioCyc" id="JESP1508404:G14D9-13196-MONOMER"/>
<gene>
    <name evidence="1" type="ORF">JMA_39120</name>
</gene>
<keyword evidence="2" id="KW-1185">Reference proteome</keyword>
<keyword evidence="1" id="KW-0614">Plasmid</keyword>
<dbReference type="AlphaFoldDB" id="A0A0B5ASP4"/>
<dbReference type="HOGENOM" id="CLU_054933_0_0_9"/>
<evidence type="ECO:0000313" key="2">
    <source>
        <dbReference type="Proteomes" id="UP000031449"/>
    </source>
</evidence>
<organism evidence="1 2">
    <name type="scientific">Jeotgalibacillus malaysiensis</name>
    <dbReference type="NCBI Taxonomy" id="1508404"/>
    <lineage>
        <taxon>Bacteria</taxon>
        <taxon>Bacillati</taxon>
        <taxon>Bacillota</taxon>
        <taxon>Bacilli</taxon>
        <taxon>Bacillales</taxon>
        <taxon>Caryophanaceae</taxon>
        <taxon>Jeotgalibacillus</taxon>
    </lineage>
</organism>
<accession>A0A0B5ASP4</accession>
<proteinExistence type="predicted"/>
<evidence type="ECO:0000313" key="1">
    <source>
        <dbReference type="EMBL" id="AJD93230.1"/>
    </source>
</evidence>